<keyword evidence="9" id="KW-0969">Cilium</keyword>
<keyword evidence="7" id="KW-0472">Membrane</keyword>
<dbReference type="Gene3D" id="2.30.330.10">
    <property type="entry name" value="SpoA-like"/>
    <property type="match status" value="1"/>
</dbReference>
<dbReference type="GO" id="GO:0005886">
    <property type="term" value="C:plasma membrane"/>
    <property type="evidence" value="ECO:0007669"/>
    <property type="project" value="UniProtKB-SubCell"/>
</dbReference>
<evidence type="ECO:0000256" key="4">
    <source>
        <dbReference type="ARBA" id="ARBA00022475"/>
    </source>
</evidence>
<keyword evidence="5" id="KW-0145">Chemotaxis</keyword>
<evidence type="ECO:0000256" key="7">
    <source>
        <dbReference type="ARBA" id="ARBA00023136"/>
    </source>
</evidence>
<evidence type="ECO:0000256" key="5">
    <source>
        <dbReference type="ARBA" id="ARBA00022500"/>
    </source>
</evidence>
<keyword evidence="9" id="KW-0966">Cell projection</keyword>
<gene>
    <name evidence="9" type="ORF">P8935_16510</name>
</gene>
<evidence type="ECO:0000256" key="6">
    <source>
        <dbReference type="ARBA" id="ARBA00022779"/>
    </source>
</evidence>
<comment type="subcellular location">
    <subcellularLocation>
        <location evidence="1">Cell membrane</location>
        <topology evidence="1">Peripheral membrane protein</topology>
        <orientation evidence="1">Cytoplasmic side</orientation>
    </subcellularLocation>
</comment>
<dbReference type="PRINTS" id="PR00956">
    <property type="entry name" value="FLGMOTORFLIN"/>
</dbReference>
<accession>A0AAU7DFQ5</accession>
<keyword evidence="6" id="KW-0283">Flagellar rotation</keyword>
<evidence type="ECO:0000259" key="8">
    <source>
        <dbReference type="Pfam" id="PF01052"/>
    </source>
</evidence>
<dbReference type="GO" id="GO:0006935">
    <property type="term" value="P:chemotaxis"/>
    <property type="evidence" value="ECO:0007669"/>
    <property type="project" value="UniProtKB-KW"/>
</dbReference>
<protein>
    <recommendedName>
        <fullName evidence="3">Flagellar motor switch protein FliN</fullName>
    </recommendedName>
</protein>
<dbReference type="GO" id="GO:0071973">
    <property type="term" value="P:bacterial-type flagellum-dependent cell motility"/>
    <property type="evidence" value="ECO:0007669"/>
    <property type="project" value="InterPro"/>
</dbReference>
<dbReference type="InterPro" id="IPR001172">
    <property type="entry name" value="FliN_T3SS_HrcQb"/>
</dbReference>
<evidence type="ECO:0000256" key="1">
    <source>
        <dbReference type="ARBA" id="ARBA00004413"/>
    </source>
</evidence>
<dbReference type="EMBL" id="CP121196">
    <property type="protein sequence ID" value="XBH16167.1"/>
    <property type="molecule type" value="Genomic_DNA"/>
</dbReference>
<dbReference type="InterPro" id="IPR051469">
    <property type="entry name" value="FliN/MopA/SpaO"/>
</dbReference>
<sequence>MKTYMDCWISAATTLFSQALAGEPHLAECELPPAVVPGQALVAEISGDVTGNFTVMLDREIVKSPLLGEGADQTGAWVEFLREIAESAAGDFLSTSGKSCRIEAIHPADPLDVCTRGFRLVSPGGSWMIWVLDALQYRNARDEKQFPAPRLHPSPAEDAGDLQPEASSGVELLLDVELEAALRFGCRELPLGEILELGPGDVVELDRHVTDPVDLIVGDKIVARGEVVLVNGNFGLRVTEVATPQKRLESIRCLF</sequence>
<dbReference type="GO" id="GO:0003774">
    <property type="term" value="F:cytoskeletal motor activity"/>
    <property type="evidence" value="ECO:0007669"/>
    <property type="project" value="InterPro"/>
</dbReference>
<reference evidence="9" key="1">
    <citation type="submission" date="2023-03" db="EMBL/GenBank/DDBJ databases">
        <title>Edaphobacter sp.</title>
        <authorList>
            <person name="Huber K.J."/>
            <person name="Papendorf J."/>
            <person name="Pilke C."/>
            <person name="Bunk B."/>
            <person name="Sproeer C."/>
            <person name="Pester M."/>
        </authorList>
    </citation>
    <scope>NUCLEOTIDE SEQUENCE</scope>
    <source>
        <strain evidence="9">DSM 110680</strain>
    </source>
</reference>
<comment type="similarity">
    <text evidence="2">Belongs to the FliN/MopA/SpaO family.</text>
</comment>
<evidence type="ECO:0000313" key="9">
    <source>
        <dbReference type="EMBL" id="XBH16167.1"/>
    </source>
</evidence>
<keyword evidence="4" id="KW-1003">Cell membrane</keyword>
<dbReference type="AlphaFoldDB" id="A0AAU7DFQ5"/>
<keyword evidence="9" id="KW-0282">Flagellum</keyword>
<proteinExistence type="inferred from homology"/>
<feature type="domain" description="Flagellar motor switch protein FliN-like C-terminal" evidence="8">
    <location>
        <begin position="172"/>
        <end position="242"/>
    </location>
</feature>
<dbReference type="Pfam" id="PF01052">
    <property type="entry name" value="FliMN_C"/>
    <property type="match status" value="1"/>
</dbReference>
<dbReference type="PANTHER" id="PTHR43484">
    <property type="match status" value="1"/>
</dbReference>
<evidence type="ECO:0000256" key="3">
    <source>
        <dbReference type="ARBA" id="ARBA00021897"/>
    </source>
</evidence>
<name>A0AAU7DFQ5_9BACT</name>
<dbReference type="GO" id="GO:0009425">
    <property type="term" value="C:bacterial-type flagellum basal body"/>
    <property type="evidence" value="ECO:0007669"/>
    <property type="project" value="InterPro"/>
</dbReference>
<dbReference type="InterPro" id="IPR001543">
    <property type="entry name" value="FliN-like_C"/>
</dbReference>
<dbReference type="RefSeq" id="WP_348261394.1">
    <property type="nucleotide sequence ID" value="NZ_CP121196.1"/>
</dbReference>
<evidence type="ECO:0000256" key="2">
    <source>
        <dbReference type="ARBA" id="ARBA00009226"/>
    </source>
</evidence>
<dbReference type="SUPFAM" id="SSF101801">
    <property type="entry name" value="Surface presentation of antigens (SPOA)"/>
    <property type="match status" value="1"/>
</dbReference>
<dbReference type="PANTHER" id="PTHR43484:SF1">
    <property type="entry name" value="FLAGELLAR MOTOR SWITCH PROTEIN FLIN"/>
    <property type="match status" value="1"/>
</dbReference>
<organism evidence="9">
    <name type="scientific">Telmatobacter sp. DSM 110680</name>
    <dbReference type="NCBI Taxonomy" id="3036704"/>
    <lineage>
        <taxon>Bacteria</taxon>
        <taxon>Pseudomonadati</taxon>
        <taxon>Acidobacteriota</taxon>
        <taxon>Terriglobia</taxon>
        <taxon>Terriglobales</taxon>
        <taxon>Acidobacteriaceae</taxon>
        <taxon>Telmatobacter</taxon>
    </lineage>
</organism>
<dbReference type="InterPro" id="IPR036429">
    <property type="entry name" value="SpoA-like_sf"/>
</dbReference>